<name>A0AA88H9Z8_ARTSF</name>
<dbReference type="GO" id="GO:0000981">
    <property type="term" value="F:DNA-binding transcription factor activity, RNA polymerase II-specific"/>
    <property type="evidence" value="ECO:0007669"/>
    <property type="project" value="TreeGrafter"/>
</dbReference>
<feature type="non-terminal residue" evidence="1">
    <location>
        <position position="56"/>
    </location>
</feature>
<dbReference type="PANTHER" id="PTHR24411">
    <property type="entry name" value="NUCLEAR FACTOR ERYTHROID 2-RELATED FACTOR"/>
    <property type="match status" value="1"/>
</dbReference>
<evidence type="ECO:0000313" key="2">
    <source>
        <dbReference type="Proteomes" id="UP001187531"/>
    </source>
</evidence>
<proteinExistence type="predicted"/>
<comment type="caution">
    <text evidence="1">The sequence shown here is derived from an EMBL/GenBank/DDBJ whole genome shotgun (WGS) entry which is preliminary data.</text>
</comment>
<dbReference type="EMBL" id="JAVRJZ010000108">
    <property type="protein sequence ID" value="KAK2703269.1"/>
    <property type="molecule type" value="Genomic_DNA"/>
</dbReference>
<accession>A0AA88H9Z8</accession>
<dbReference type="Proteomes" id="UP001187531">
    <property type="component" value="Unassembled WGS sequence"/>
</dbReference>
<dbReference type="InterPro" id="IPR008917">
    <property type="entry name" value="TF_DNA-bd_sf"/>
</dbReference>
<sequence length="56" mass="6576">MTTTYELKLKALNIPLSVDDVVNLERKELDKIMSKLQLTTSQVEMILTIRRRDKNK</sequence>
<gene>
    <name evidence="1" type="ORF">QYM36_018229</name>
</gene>
<dbReference type="GO" id="GO:0005634">
    <property type="term" value="C:nucleus"/>
    <property type="evidence" value="ECO:0007669"/>
    <property type="project" value="TreeGrafter"/>
</dbReference>
<organism evidence="1 2">
    <name type="scientific">Artemia franciscana</name>
    <name type="common">Brine shrimp</name>
    <name type="synonym">Artemia sanfranciscana</name>
    <dbReference type="NCBI Taxonomy" id="6661"/>
    <lineage>
        <taxon>Eukaryota</taxon>
        <taxon>Metazoa</taxon>
        <taxon>Ecdysozoa</taxon>
        <taxon>Arthropoda</taxon>
        <taxon>Crustacea</taxon>
        <taxon>Branchiopoda</taxon>
        <taxon>Anostraca</taxon>
        <taxon>Artemiidae</taxon>
        <taxon>Artemia</taxon>
    </lineage>
</organism>
<dbReference type="InterPro" id="IPR047167">
    <property type="entry name" value="NFE2-like"/>
</dbReference>
<keyword evidence="2" id="KW-1185">Reference proteome</keyword>
<dbReference type="SUPFAM" id="SSF47454">
    <property type="entry name" value="A DNA-binding domain in eukaryotic transcription factors"/>
    <property type="match status" value="1"/>
</dbReference>
<evidence type="ECO:0000313" key="1">
    <source>
        <dbReference type="EMBL" id="KAK2703269.1"/>
    </source>
</evidence>
<reference evidence="1" key="1">
    <citation type="submission" date="2023-07" db="EMBL/GenBank/DDBJ databases">
        <title>Chromosome-level genome assembly of Artemia franciscana.</title>
        <authorList>
            <person name="Jo E."/>
        </authorList>
    </citation>
    <scope>NUCLEOTIDE SEQUENCE</scope>
    <source>
        <tissue evidence="1">Whole body</tissue>
    </source>
</reference>
<dbReference type="AlphaFoldDB" id="A0AA88H9Z8"/>
<dbReference type="PANTHER" id="PTHR24411:SF55">
    <property type="entry name" value="SEGMENTATION PROTEIN CAP'N'COLLAR"/>
    <property type="match status" value="1"/>
</dbReference>
<protein>
    <submittedName>
        <fullName evidence="1">Uncharacterized protein</fullName>
    </submittedName>
</protein>
<dbReference type="Gene3D" id="1.10.880.10">
    <property type="entry name" value="Transcription factor, Skn-1-like, DNA-binding domain"/>
    <property type="match status" value="1"/>
</dbReference>
<dbReference type="GO" id="GO:0000978">
    <property type="term" value="F:RNA polymerase II cis-regulatory region sequence-specific DNA binding"/>
    <property type="evidence" value="ECO:0007669"/>
    <property type="project" value="InterPro"/>
</dbReference>